<dbReference type="PROSITE" id="PS01085">
    <property type="entry name" value="RIBUL_P_3_EPIMER_1"/>
    <property type="match status" value="1"/>
</dbReference>
<keyword evidence="16" id="KW-1185">Reference proteome</keyword>
<feature type="binding site" evidence="10 13">
    <location>
        <position position="39"/>
    </location>
    <ligand>
        <name>a divalent metal cation</name>
        <dbReference type="ChEBI" id="CHEBI:60240"/>
    </ligand>
</feature>
<dbReference type="PANTHER" id="PTHR11749">
    <property type="entry name" value="RIBULOSE-5-PHOSPHATE-3-EPIMERASE"/>
    <property type="match status" value="1"/>
</dbReference>
<comment type="catalytic activity">
    <reaction evidence="1 10 11">
        <text>D-ribulose 5-phosphate = D-xylulose 5-phosphate</text>
        <dbReference type="Rhea" id="RHEA:13677"/>
        <dbReference type="ChEBI" id="CHEBI:57737"/>
        <dbReference type="ChEBI" id="CHEBI:58121"/>
        <dbReference type="EC" id="5.1.3.1"/>
    </reaction>
</comment>
<keyword evidence="13" id="KW-0862">Zinc</keyword>
<comment type="similarity">
    <text evidence="6 10 11">Belongs to the ribulose-phosphate 3-epimerase family.</text>
</comment>
<dbReference type="EC" id="5.1.3.1" evidence="7 10"/>
<dbReference type="InterPro" id="IPR011060">
    <property type="entry name" value="RibuloseP-bd_barrel"/>
</dbReference>
<sequence>MSFDRSIKIAPSILSADFANFGAEIRAIEAQGADWVHVDVMDGHFVPNLTFGPPAVKAFRPHVKTVMDVHLMIAPVDAYIDAYADAGADILTAHVEAGPHPHRTLQAIRGAGMKAGIALNPGTPAQAVAHLLDLADVVCVMTVNPGFGGQSFIDMTAKIAELRAMIGDSPVHIQIDGGVDPVTAPKVVAAGADVLVAGSAVFRGGSVDKPGVYGGNIAAIRAAATAA</sequence>
<dbReference type="InterPro" id="IPR000056">
    <property type="entry name" value="Ribul_P_3_epim-like"/>
</dbReference>
<dbReference type="EMBL" id="OMOJ01000002">
    <property type="protein sequence ID" value="SPF79496.1"/>
    <property type="molecule type" value="Genomic_DNA"/>
</dbReference>
<evidence type="ECO:0000256" key="11">
    <source>
        <dbReference type="PIRNR" id="PIRNR001461"/>
    </source>
</evidence>
<comment type="cofactor">
    <cofactor evidence="10 13">
        <name>a divalent metal cation</name>
        <dbReference type="ChEBI" id="CHEBI:60240"/>
    </cofactor>
    <text evidence="10 13">Binds 1 divalent metal cation per subunit.</text>
</comment>
<feature type="active site" description="Proton acceptor" evidence="10 12">
    <location>
        <position position="39"/>
    </location>
</feature>
<comment type="pathway">
    <text evidence="10">Carbohydrate degradation.</text>
</comment>
<evidence type="ECO:0000256" key="2">
    <source>
        <dbReference type="ARBA" id="ARBA00001936"/>
    </source>
</evidence>
<feature type="binding site" evidence="10 14">
    <location>
        <position position="70"/>
    </location>
    <ligand>
        <name>substrate</name>
    </ligand>
</feature>
<organism evidence="15 16">
    <name type="scientific">Pseudoprimorskyibacter insulae</name>
    <dbReference type="NCBI Taxonomy" id="1695997"/>
    <lineage>
        <taxon>Bacteria</taxon>
        <taxon>Pseudomonadati</taxon>
        <taxon>Pseudomonadota</taxon>
        <taxon>Alphaproteobacteria</taxon>
        <taxon>Rhodobacterales</taxon>
        <taxon>Paracoccaceae</taxon>
        <taxon>Pseudoprimorskyibacter</taxon>
    </lineage>
</organism>
<evidence type="ECO:0000256" key="5">
    <source>
        <dbReference type="ARBA" id="ARBA00001954"/>
    </source>
</evidence>
<keyword evidence="8 10" id="KW-0479">Metal-binding</keyword>
<comment type="cofactor">
    <cofactor evidence="3">
        <name>Co(2+)</name>
        <dbReference type="ChEBI" id="CHEBI:48828"/>
    </cofactor>
</comment>
<dbReference type="GO" id="GO:0005737">
    <property type="term" value="C:cytoplasm"/>
    <property type="evidence" value="ECO:0007669"/>
    <property type="project" value="UniProtKB-ARBA"/>
</dbReference>
<evidence type="ECO:0000256" key="9">
    <source>
        <dbReference type="ARBA" id="ARBA00023235"/>
    </source>
</evidence>
<evidence type="ECO:0000256" key="1">
    <source>
        <dbReference type="ARBA" id="ARBA00001782"/>
    </source>
</evidence>
<dbReference type="SUPFAM" id="SSF51366">
    <property type="entry name" value="Ribulose-phoshate binding barrel"/>
    <property type="match status" value="1"/>
</dbReference>
<keyword evidence="10 11" id="KW-0119">Carbohydrate metabolism</keyword>
<feature type="binding site" evidence="10 13">
    <location>
        <position position="37"/>
    </location>
    <ligand>
        <name>a divalent metal cation</name>
        <dbReference type="ChEBI" id="CHEBI:60240"/>
    </ligand>
</feature>
<dbReference type="NCBIfam" id="TIGR01163">
    <property type="entry name" value="rpe"/>
    <property type="match status" value="1"/>
</dbReference>
<evidence type="ECO:0000256" key="6">
    <source>
        <dbReference type="ARBA" id="ARBA00009541"/>
    </source>
</evidence>
<comment type="cofactor">
    <cofactor evidence="4">
        <name>Zn(2+)</name>
        <dbReference type="ChEBI" id="CHEBI:29105"/>
    </cofactor>
</comment>
<accession>A0A2R8ATW9</accession>
<feature type="active site" description="Proton donor" evidence="10 12">
    <location>
        <position position="176"/>
    </location>
</feature>
<feature type="binding site" evidence="10 14">
    <location>
        <position position="12"/>
    </location>
    <ligand>
        <name>substrate</name>
    </ligand>
</feature>
<feature type="binding site" evidence="10 14">
    <location>
        <begin position="146"/>
        <end position="149"/>
    </location>
    <ligand>
        <name>substrate</name>
    </ligand>
</feature>
<dbReference type="AlphaFoldDB" id="A0A2R8ATW9"/>
<dbReference type="GO" id="GO:0046872">
    <property type="term" value="F:metal ion binding"/>
    <property type="evidence" value="ECO:0007669"/>
    <property type="project" value="UniProtKB-UniRule"/>
</dbReference>
<evidence type="ECO:0000256" key="14">
    <source>
        <dbReference type="PIRSR" id="PIRSR001461-3"/>
    </source>
</evidence>
<keyword evidence="9 10" id="KW-0413">Isomerase</keyword>
<comment type="cofactor">
    <cofactor evidence="5">
        <name>Fe(2+)</name>
        <dbReference type="ChEBI" id="CHEBI:29033"/>
    </cofactor>
</comment>
<feature type="binding site" evidence="10 13">
    <location>
        <position position="70"/>
    </location>
    <ligand>
        <name>a divalent metal cation</name>
        <dbReference type="ChEBI" id="CHEBI:60240"/>
    </ligand>
</feature>
<evidence type="ECO:0000256" key="3">
    <source>
        <dbReference type="ARBA" id="ARBA00001941"/>
    </source>
</evidence>
<evidence type="ECO:0000256" key="7">
    <source>
        <dbReference type="ARBA" id="ARBA00013188"/>
    </source>
</evidence>
<proteinExistence type="inferred from homology"/>
<dbReference type="GO" id="GO:0019323">
    <property type="term" value="P:pentose catabolic process"/>
    <property type="evidence" value="ECO:0007669"/>
    <property type="project" value="UniProtKB-UniRule"/>
</dbReference>
<dbReference type="GO" id="GO:0006098">
    <property type="term" value="P:pentose-phosphate shunt"/>
    <property type="evidence" value="ECO:0007669"/>
    <property type="project" value="UniProtKB-UniRule"/>
</dbReference>
<reference evidence="16" key="1">
    <citation type="submission" date="2018-03" db="EMBL/GenBank/DDBJ databases">
        <authorList>
            <person name="Rodrigo-Torres L."/>
            <person name="Arahal R. D."/>
            <person name="Lucena T."/>
        </authorList>
    </citation>
    <scope>NUCLEOTIDE SEQUENCE [LARGE SCALE GENOMIC DNA]</scope>
    <source>
        <strain evidence="16">CECT 8871</strain>
    </source>
</reference>
<dbReference type="FunFam" id="3.20.20.70:FF:000004">
    <property type="entry name" value="Ribulose-phosphate 3-epimerase"/>
    <property type="match status" value="1"/>
</dbReference>
<dbReference type="CDD" id="cd00429">
    <property type="entry name" value="RPE"/>
    <property type="match status" value="1"/>
</dbReference>
<dbReference type="Pfam" id="PF00834">
    <property type="entry name" value="Ribul_P_3_epim"/>
    <property type="match status" value="1"/>
</dbReference>
<evidence type="ECO:0000256" key="4">
    <source>
        <dbReference type="ARBA" id="ARBA00001947"/>
    </source>
</evidence>
<feature type="binding site" evidence="10">
    <location>
        <begin position="176"/>
        <end position="178"/>
    </location>
    <ligand>
        <name>substrate</name>
    </ligand>
</feature>
<dbReference type="PIRSF" id="PIRSF001461">
    <property type="entry name" value="RPE"/>
    <property type="match status" value="1"/>
</dbReference>
<comment type="cofactor">
    <cofactor evidence="2">
        <name>Mn(2+)</name>
        <dbReference type="ChEBI" id="CHEBI:29035"/>
    </cofactor>
</comment>
<feature type="binding site" evidence="10 13">
    <location>
        <position position="176"/>
    </location>
    <ligand>
        <name>a divalent metal cation</name>
        <dbReference type="ChEBI" id="CHEBI:60240"/>
    </ligand>
</feature>
<dbReference type="RefSeq" id="WP_108885367.1">
    <property type="nucleotide sequence ID" value="NZ_OMOJ01000002.1"/>
</dbReference>
<dbReference type="OrthoDB" id="1645589at2"/>
<dbReference type="InterPro" id="IPR013785">
    <property type="entry name" value="Aldolase_TIM"/>
</dbReference>
<dbReference type="HAMAP" id="MF_02227">
    <property type="entry name" value="RPE"/>
    <property type="match status" value="1"/>
</dbReference>
<protein>
    <recommendedName>
        <fullName evidence="7 10">Ribulose-phosphate 3-epimerase</fullName>
        <ecNumber evidence="7 10">5.1.3.1</ecNumber>
    </recommendedName>
</protein>
<evidence type="ECO:0000256" key="8">
    <source>
        <dbReference type="ARBA" id="ARBA00022723"/>
    </source>
</evidence>
<feature type="binding site" evidence="14">
    <location>
        <position position="178"/>
    </location>
    <ligand>
        <name>substrate</name>
    </ligand>
</feature>
<evidence type="ECO:0000313" key="16">
    <source>
        <dbReference type="Proteomes" id="UP000244904"/>
    </source>
</evidence>
<dbReference type="NCBIfam" id="NF004076">
    <property type="entry name" value="PRK05581.1-4"/>
    <property type="match status" value="1"/>
</dbReference>
<dbReference type="Proteomes" id="UP000244904">
    <property type="component" value="Unassembled WGS sequence"/>
</dbReference>
<evidence type="ECO:0000256" key="10">
    <source>
        <dbReference type="HAMAP-Rule" id="MF_02227"/>
    </source>
</evidence>
<evidence type="ECO:0000256" key="13">
    <source>
        <dbReference type="PIRSR" id="PIRSR001461-2"/>
    </source>
</evidence>
<dbReference type="GO" id="GO:0004750">
    <property type="term" value="F:D-ribulose-phosphate 3-epimerase activity"/>
    <property type="evidence" value="ECO:0007669"/>
    <property type="project" value="UniProtKB-UniRule"/>
</dbReference>
<evidence type="ECO:0000313" key="15">
    <source>
        <dbReference type="EMBL" id="SPF79496.1"/>
    </source>
</evidence>
<dbReference type="InterPro" id="IPR026019">
    <property type="entry name" value="Ribul_P_3_epim"/>
</dbReference>
<comment type="function">
    <text evidence="10">Catalyzes the reversible epimerization of D-ribulose 5-phosphate to D-xylulose 5-phosphate.</text>
</comment>
<name>A0A2R8ATW9_9RHOB</name>
<keyword evidence="13" id="KW-0464">Manganese</keyword>
<evidence type="ECO:0000256" key="12">
    <source>
        <dbReference type="PIRSR" id="PIRSR001461-1"/>
    </source>
</evidence>
<gene>
    <name evidence="15" type="primary">rpe_2</name>
    <name evidence="10" type="synonym">rpe</name>
    <name evidence="15" type="ORF">PRI8871_01292</name>
</gene>
<keyword evidence="13" id="KW-0170">Cobalt</keyword>
<feature type="binding site" evidence="10 14">
    <location>
        <begin position="198"/>
        <end position="199"/>
    </location>
    <ligand>
        <name>substrate</name>
    </ligand>
</feature>
<dbReference type="Gene3D" id="3.20.20.70">
    <property type="entry name" value="Aldolase class I"/>
    <property type="match status" value="1"/>
</dbReference>